<evidence type="ECO:0000256" key="1">
    <source>
        <dbReference type="SAM" id="SignalP"/>
    </source>
</evidence>
<accession>A0AAD4RDJ3</accession>
<proteinExistence type="predicted"/>
<reference evidence="2" key="1">
    <citation type="submission" date="2022-01" db="EMBL/GenBank/DDBJ databases">
        <title>Genome Sequence Resource for Two Populations of Ditylenchus destructor, the Migratory Endoparasitic Phytonematode.</title>
        <authorList>
            <person name="Zhang H."/>
            <person name="Lin R."/>
            <person name="Xie B."/>
        </authorList>
    </citation>
    <scope>NUCLEOTIDE SEQUENCE</scope>
    <source>
        <strain evidence="2">BazhouSP</strain>
    </source>
</reference>
<name>A0AAD4RDJ3_9BILA</name>
<gene>
    <name evidence="2" type="ORF">DdX_00826</name>
</gene>
<evidence type="ECO:0000313" key="2">
    <source>
        <dbReference type="EMBL" id="KAI1728630.1"/>
    </source>
</evidence>
<keyword evidence="1" id="KW-0732">Signal</keyword>
<dbReference type="EMBL" id="JAKKPZ010000001">
    <property type="protein sequence ID" value="KAI1728630.1"/>
    <property type="molecule type" value="Genomic_DNA"/>
</dbReference>
<protein>
    <submittedName>
        <fullName evidence="2">Uncharacterized protein</fullName>
    </submittedName>
</protein>
<dbReference type="AlphaFoldDB" id="A0AAD4RDJ3"/>
<dbReference type="Proteomes" id="UP001201812">
    <property type="component" value="Unassembled WGS sequence"/>
</dbReference>
<feature type="signal peptide" evidence="1">
    <location>
        <begin position="1"/>
        <end position="17"/>
    </location>
</feature>
<feature type="chain" id="PRO_5041940754" evidence="1">
    <location>
        <begin position="18"/>
        <end position="287"/>
    </location>
</feature>
<comment type="caution">
    <text evidence="2">The sequence shown here is derived from an EMBL/GenBank/DDBJ whole genome shotgun (WGS) entry which is preliminary data.</text>
</comment>
<keyword evidence="3" id="KW-1185">Reference proteome</keyword>
<organism evidence="2 3">
    <name type="scientific">Ditylenchus destructor</name>
    <dbReference type="NCBI Taxonomy" id="166010"/>
    <lineage>
        <taxon>Eukaryota</taxon>
        <taxon>Metazoa</taxon>
        <taxon>Ecdysozoa</taxon>
        <taxon>Nematoda</taxon>
        <taxon>Chromadorea</taxon>
        <taxon>Rhabditida</taxon>
        <taxon>Tylenchina</taxon>
        <taxon>Tylenchomorpha</taxon>
        <taxon>Sphaerularioidea</taxon>
        <taxon>Anguinidae</taxon>
        <taxon>Anguininae</taxon>
        <taxon>Ditylenchus</taxon>
    </lineage>
</organism>
<evidence type="ECO:0000313" key="3">
    <source>
        <dbReference type="Proteomes" id="UP001201812"/>
    </source>
</evidence>
<sequence length="287" mass="32806">MYLVVSLQLILLNKVIAFDSNVAPQWTVPQEMTNQNWHGNTVETFWNNANDSKLSLTPPPDLASCFAKLRLAADLLPEFGADVDRQAKIGRLDSIKRIFDRMISKLCNEAEKEKSNIFFEEHTPAIKIAETVWKNLSNSEKDQLNVWINMMDTESEREMFTSKLNALPQQELNLTRKSTNEILGLFSKASMKPYQASFFSQFSENDLNQLKEFLKENAGDLTNIKAMTTARFRSAPYTAEQRQDIIDYLTKLARFSVNSWKTASDNLGQYSLKNHRRITSFSVGDIG</sequence>